<keyword evidence="2" id="KW-1185">Reference proteome</keyword>
<name>A0ABV0S7H0_9TELE</name>
<protein>
    <submittedName>
        <fullName evidence="1">Uncharacterized protein</fullName>
    </submittedName>
</protein>
<proteinExistence type="predicted"/>
<reference evidence="1 2" key="1">
    <citation type="submission" date="2021-06" db="EMBL/GenBank/DDBJ databases">
        <authorList>
            <person name="Palmer J.M."/>
        </authorList>
    </citation>
    <scope>NUCLEOTIDE SEQUENCE [LARGE SCALE GENOMIC DNA]</scope>
    <source>
        <strain evidence="1 2">XC_2019</strain>
        <tissue evidence="1">Muscle</tissue>
    </source>
</reference>
<organism evidence="1 2">
    <name type="scientific">Xenoophorus captivus</name>
    <dbReference type="NCBI Taxonomy" id="1517983"/>
    <lineage>
        <taxon>Eukaryota</taxon>
        <taxon>Metazoa</taxon>
        <taxon>Chordata</taxon>
        <taxon>Craniata</taxon>
        <taxon>Vertebrata</taxon>
        <taxon>Euteleostomi</taxon>
        <taxon>Actinopterygii</taxon>
        <taxon>Neopterygii</taxon>
        <taxon>Teleostei</taxon>
        <taxon>Neoteleostei</taxon>
        <taxon>Acanthomorphata</taxon>
        <taxon>Ovalentaria</taxon>
        <taxon>Atherinomorphae</taxon>
        <taxon>Cyprinodontiformes</taxon>
        <taxon>Goodeidae</taxon>
        <taxon>Xenoophorus</taxon>
    </lineage>
</organism>
<dbReference type="EMBL" id="JAHRIN010070134">
    <property type="protein sequence ID" value="MEQ2216301.1"/>
    <property type="molecule type" value="Genomic_DNA"/>
</dbReference>
<dbReference type="Proteomes" id="UP001434883">
    <property type="component" value="Unassembled WGS sequence"/>
</dbReference>
<accession>A0ABV0S7H0</accession>
<evidence type="ECO:0000313" key="1">
    <source>
        <dbReference type="EMBL" id="MEQ2216301.1"/>
    </source>
</evidence>
<sequence>MYAFKSPYKLYKMHTVPPFVENNKHSNHRALTFAQGLCGLTLFFRFKDSLTQTAGLLEHKSPTKQTKNQTDQVRHCRKNPLFSMQILLNITCHMSCLDK</sequence>
<comment type="caution">
    <text evidence="1">The sequence shown here is derived from an EMBL/GenBank/DDBJ whole genome shotgun (WGS) entry which is preliminary data.</text>
</comment>
<evidence type="ECO:0000313" key="2">
    <source>
        <dbReference type="Proteomes" id="UP001434883"/>
    </source>
</evidence>
<gene>
    <name evidence="1" type="ORF">XENOCAPTIV_014026</name>
</gene>